<dbReference type="AlphaFoldDB" id="A0A1I2T236"/>
<gene>
    <name evidence="2" type="ORF">SAMN05660649_02112</name>
</gene>
<organism evidence="2 3">
    <name type="scientific">Desulfotruncus arcticus DSM 17038</name>
    <dbReference type="NCBI Taxonomy" id="1121424"/>
    <lineage>
        <taxon>Bacteria</taxon>
        <taxon>Bacillati</taxon>
        <taxon>Bacillota</taxon>
        <taxon>Clostridia</taxon>
        <taxon>Eubacteriales</taxon>
        <taxon>Desulfallaceae</taxon>
        <taxon>Desulfotruncus</taxon>
    </lineage>
</organism>
<proteinExistence type="predicted"/>
<keyword evidence="1" id="KW-0812">Transmembrane</keyword>
<dbReference type="RefSeq" id="WP_165613462.1">
    <property type="nucleotide sequence ID" value="NZ_FOOX01000006.1"/>
</dbReference>
<dbReference type="EMBL" id="FOOX01000006">
    <property type="protein sequence ID" value="SFG58778.1"/>
    <property type="molecule type" value="Genomic_DNA"/>
</dbReference>
<name>A0A1I2T236_9FIRM</name>
<feature type="transmembrane region" description="Helical" evidence="1">
    <location>
        <begin position="23"/>
        <end position="42"/>
    </location>
</feature>
<keyword evidence="1" id="KW-1133">Transmembrane helix</keyword>
<keyword evidence="1" id="KW-0472">Membrane</keyword>
<protein>
    <submittedName>
        <fullName evidence="2">Uncharacterized protein</fullName>
    </submittedName>
</protein>
<sequence length="46" mass="5091">MGTLLLIGAGVLALYFGFKFVAGIIRMLFFLAIIGAGVWVYMNFFK</sequence>
<accession>A0A1I2T236</accession>
<reference evidence="3" key="1">
    <citation type="submission" date="2016-10" db="EMBL/GenBank/DDBJ databases">
        <authorList>
            <person name="Varghese N."/>
            <person name="Submissions S."/>
        </authorList>
    </citation>
    <scope>NUCLEOTIDE SEQUENCE [LARGE SCALE GENOMIC DNA]</scope>
    <source>
        <strain evidence="3">DSM 17038</strain>
    </source>
</reference>
<evidence type="ECO:0000313" key="2">
    <source>
        <dbReference type="EMBL" id="SFG58778.1"/>
    </source>
</evidence>
<evidence type="ECO:0000256" key="1">
    <source>
        <dbReference type="SAM" id="Phobius"/>
    </source>
</evidence>
<keyword evidence="3" id="KW-1185">Reference proteome</keyword>
<dbReference type="Proteomes" id="UP000199337">
    <property type="component" value="Unassembled WGS sequence"/>
</dbReference>
<evidence type="ECO:0000313" key="3">
    <source>
        <dbReference type="Proteomes" id="UP000199337"/>
    </source>
</evidence>